<organism evidence="2 3">
    <name type="scientific">Rhizobium phage RHph_TM30</name>
    <dbReference type="NCBI Taxonomy" id="2509764"/>
    <lineage>
        <taxon>Viruses</taxon>
        <taxon>Duplodnaviria</taxon>
        <taxon>Heunggongvirae</taxon>
        <taxon>Uroviricota</taxon>
        <taxon>Caudoviricetes</taxon>
        <taxon>Kleczkowskaviridae</taxon>
        <taxon>Cuauhnahuacvirus</taxon>
        <taxon>Cuauhnahuacvirus TM30</taxon>
    </lineage>
</organism>
<proteinExistence type="predicted"/>
<dbReference type="EC" id="3.1.11.1" evidence="2"/>
<evidence type="ECO:0000313" key="3">
    <source>
        <dbReference type="Proteomes" id="UP000629603"/>
    </source>
</evidence>
<feature type="domain" description="3'-5' exoribonuclease Rv2179c-like" evidence="1">
    <location>
        <begin position="2"/>
        <end position="173"/>
    </location>
</feature>
<gene>
    <name evidence="2" type="ORF">EVB93_193</name>
</gene>
<reference evidence="2 3" key="1">
    <citation type="submission" date="2020-01" db="EMBL/GenBank/DDBJ databases">
        <title>Patterns of diversity and host range of bacteriophage communities associated with bean-nodulatin bacteria.</title>
        <authorList>
            <person name="Vann Cauwenberghe J."/>
            <person name="Santamaria R.I."/>
            <person name="Bustos P."/>
            <person name="Juarez S."/>
            <person name="Gonzalez V."/>
        </authorList>
    </citation>
    <scope>NUCLEOTIDE SEQUENCE [LARGE SCALE GENOMIC DNA]</scope>
</reference>
<sequence>MNHIMLDFETLDTKPSAVVMSVGIVAFDPLANDTIETLRNDPHRKLYLNLQFDDQIKNGRTISEDTIRWWFEDKLAEARSKLKSTDLVSTPLALTLIDNFILKHDIRYSWGNGSDFDNAIYDDLHRTFNRLNRIKYKNKRCARTIFGMTKKKYNPKDYNILEHDAIEDCYFQILRLQDMFRNHLTGIDFS</sequence>
<dbReference type="SUPFAM" id="SSF53098">
    <property type="entry name" value="Ribonuclease H-like"/>
    <property type="match status" value="1"/>
</dbReference>
<dbReference type="EMBL" id="MN988521">
    <property type="protein sequence ID" value="QIG71300.1"/>
    <property type="molecule type" value="Genomic_DNA"/>
</dbReference>
<dbReference type="Proteomes" id="UP000629603">
    <property type="component" value="Segment"/>
</dbReference>
<dbReference type="InterPro" id="IPR012337">
    <property type="entry name" value="RNaseH-like_sf"/>
</dbReference>
<protein>
    <submittedName>
        <fullName evidence="2">Exodeoxyribonuclease protein</fullName>
        <ecNumber evidence="2">3.1.11.1</ecNumber>
    </submittedName>
</protein>
<dbReference type="InterPro" id="IPR033390">
    <property type="entry name" value="Rv2179c-like"/>
</dbReference>
<keyword evidence="2" id="KW-0378">Hydrolase</keyword>
<evidence type="ECO:0000259" key="1">
    <source>
        <dbReference type="Pfam" id="PF16473"/>
    </source>
</evidence>
<evidence type="ECO:0000313" key="2">
    <source>
        <dbReference type="EMBL" id="QIG71300.1"/>
    </source>
</evidence>
<accession>A0A7S5R579</accession>
<name>A0A7S5R579_9CAUD</name>
<dbReference type="GO" id="GO:0008310">
    <property type="term" value="F:single-stranded DNA 3'-5' DNA exonuclease activity"/>
    <property type="evidence" value="ECO:0007669"/>
    <property type="project" value="UniProtKB-EC"/>
</dbReference>
<dbReference type="Pfam" id="PF16473">
    <property type="entry name" value="Rv2179c-like"/>
    <property type="match status" value="1"/>
</dbReference>
<keyword evidence="3" id="KW-1185">Reference proteome</keyword>